<accession>A0A0A9C8C7</accession>
<reference evidence="2" key="1">
    <citation type="submission" date="2014-09" db="EMBL/GenBank/DDBJ databases">
        <authorList>
            <person name="Magalhaes I.L.F."/>
            <person name="Oliveira U."/>
            <person name="Santos F.R."/>
            <person name="Vidigal T.H.D.A."/>
            <person name="Brescovit A.D."/>
            <person name="Santos A.J."/>
        </authorList>
    </citation>
    <scope>NUCLEOTIDE SEQUENCE</scope>
    <source>
        <tissue evidence="2">Shoot tissue taken approximately 20 cm above the soil surface</tissue>
    </source>
</reference>
<organism evidence="2">
    <name type="scientific">Arundo donax</name>
    <name type="common">Giant reed</name>
    <name type="synonym">Donax arundinaceus</name>
    <dbReference type="NCBI Taxonomy" id="35708"/>
    <lineage>
        <taxon>Eukaryota</taxon>
        <taxon>Viridiplantae</taxon>
        <taxon>Streptophyta</taxon>
        <taxon>Embryophyta</taxon>
        <taxon>Tracheophyta</taxon>
        <taxon>Spermatophyta</taxon>
        <taxon>Magnoliopsida</taxon>
        <taxon>Liliopsida</taxon>
        <taxon>Poales</taxon>
        <taxon>Poaceae</taxon>
        <taxon>PACMAD clade</taxon>
        <taxon>Arundinoideae</taxon>
        <taxon>Arundineae</taxon>
        <taxon>Arundo</taxon>
    </lineage>
</organism>
<reference evidence="2" key="2">
    <citation type="journal article" date="2015" name="Data Brief">
        <title>Shoot transcriptome of the giant reed, Arundo donax.</title>
        <authorList>
            <person name="Barrero R.A."/>
            <person name="Guerrero F.D."/>
            <person name="Moolhuijzen P."/>
            <person name="Goolsby J.A."/>
            <person name="Tidwell J."/>
            <person name="Bellgard S.E."/>
            <person name="Bellgard M.I."/>
        </authorList>
    </citation>
    <scope>NUCLEOTIDE SEQUENCE</scope>
    <source>
        <tissue evidence="2">Shoot tissue taken approximately 20 cm above the soil surface</tissue>
    </source>
</reference>
<name>A0A0A9C8C7_ARUDO</name>
<proteinExistence type="predicted"/>
<dbReference type="EMBL" id="GBRH01227187">
    <property type="protein sequence ID" value="JAD70708.1"/>
    <property type="molecule type" value="Transcribed_RNA"/>
</dbReference>
<protein>
    <submittedName>
        <fullName evidence="2">Uncharacterized protein</fullName>
    </submittedName>
</protein>
<evidence type="ECO:0000256" key="1">
    <source>
        <dbReference type="SAM" id="MobiDB-lite"/>
    </source>
</evidence>
<dbReference type="AlphaFoldDB" id="A0A0A9C8C7"/>
<sequence>MPGAIGGAAPPPPPRCDTGAGRDTGV</sequence>
<feature type="region of interest" description="Disordered" evidence="1">
    <location>
        <begin position="1"/>
        <end position="26"/>
    </location>
</feature>
<evidence type="ECO:0000313" key="2">
    <source>
        <dbReference type="EMBL" id="JAD70708.1"/>
    </source>
</evidence>